<comment type="caution">
    <text evidence="1">The sequence shown here is derived from an EMBL/GenBank/DDBJ whole genome shotgun (WGS) entry which is preliminary data.</text>
</comment>
<accession>A0ABR2IZV8</accession>
<evidence type="ECO:0000313" key="2">
    <source>
        <dbReference type="Proteomes" id="UP001470230"/>
    </source>
</evidence>
<proteinExistence type="predicted"/>
<evidence type="ECO:0000313" key="1">
    <source>
        <dbReference type="EMBL" id="KAK8870810.1"/>
    </source>
</evidence>
<protein>
    <submittedName>
        <fullName evidence="1">von Willebrand factor A domain-containing protein 5A</fullName>
    </submittedName>
</protein>
<dbReference type="Proteomes" id="UP001470230">
    <property type="component" value="Unassembled WGS sequence"/>
</dbReference>
<dbReference type="InterPro" id="IPR036465">
    <property type="entry name" value="vWFA_dom_sf"/>
</dbReference>
<sequence>MKSKKLSAILSGTEILQLFEELFGKLHFNQREIFLINDEKVYKREEVVKLIEKNKDFNRILAIRLGNGADAGFLDEIAEITNGKSIFVYDSEELPNKISENLELSLFPSATNTEIHIESEKEIQISPYPLPPLLPGVVHHFFVRYSENSEGKSNVLITANIPSHDANEEIELVMIDINEMNPILSLFAHKQLKILEKKK</sequence>
<reference evidence="1 2" key="1">
    <citation type="submission" date="2024-04" db="EMBL/GenBank/DDBJ databases">
        <title>Tritrichomonas musculus Genome.</title>
        <authorList>
            <person name="Alves-Ferreira E."/>
            <person name="Grigg M."/>
            <person name="Lorenzi H."/>
            <person name="Galac M."/>
        </authorList>
    </citation>
    <scope>NUCLEOTIDE SEQUENCE [LARGE SCALE GENOMIC DNA]</scope>
    <source>
        <strain evidence="1 2">EAF2021</strain>
    </source>
</reference>
<dbReference type="PANTHER" id="PTHR45737:SF6">
    <property type="entry name" value="VON WILLEBRAND FACTOR A DOMAIN-CONTAINING PROTEIN 5A"/>
    <property type="match status" value="1"/>
</dbReference>
<dbReference type="SUPFAM" id="SSF53300">
    <property type="entry name" value="vWA-like"/>
    <property type="match status" value="1"/>
</dbReference>
<dbReference type="Gene3D" id="3.40.50.410">
    <property type="entry name" value="von Willebrand factor, type A domain"/>
    <property type="match status" value="1"/>
</dbReference>
<dbReference type="PANTHER" id="PTHR45737">
    <property type="entry name" value="VON WILLEBRAND FACTOR A DOMAIN-CONTAINING PROTEIN 5A"/>
    <property type="match status" value="1"/>
</dbReference>
<keyword evidence="2" id="KW-1185">Reference proteome</keyword>
<organism evidence="1 2">
    <name type="scientific">Tritrichomonas musculus</name>
    <dbReference type="NCBI Taxonomy" id="1915356"/>
    <lineage>
        <taxon>Eukaryota</taxon>
        <taxon>Metamonada</taxon>
        <taxon>Parabasalia</taxon>
        <taxon>Tritrichomonadida</taxon>
        <taxon>Tritrichomonadidae</taxon>
        <taxon>Tritrichomonas</taxon>
    </lineage>
</organism>
<gene>
    <name evidence="1" type="ORF">M9Y10_008702</name>
</gene>
<dbReference type="EMBL" id="JAPFFF010000014">
    <property type="protein sequence ID" value="KAK8870810.1"/>
    <property type="molecule type" value="Genomic_DNA"/>
</dbReference>
<name>A0ABR2IZV8_9EUKA</name>